<gene>
    <name evidence="2" type="ORF">EYB31_31400</name>
</gene>
<reference evidence="2 3" key="1">
    <citation type="submission" date="2019-02" db="EMBL/GenBank/DDBJ databases">
        <title>Paenibacillus sp. nov., isolated from surface-sterilized tissue of Thalictrum simplex L.</title>
        <authorList>
            <person name="Tuo L."/>
        </authorList>
    </citation>
    <scope>NUCLEOTIDE SEQUENCE [LARGE SCALE GENOMIC DNA]</scope>
    <source>
        <strain evidence="2 3">N2SHLJ1</strain>
    </source>
</reference>
<proteinExistence type="predicted"/>
<dbReference type="EMBL" id="SIRE01000028">
    <property type="protein sequence ID" value="TBL71051.1"/>
    <property type="molecule type" value="Genomic_DNA"/>
</dbReference>
<organism evidence="2 3">
    <name type="scientific">Paenibacillus thalictri</name>
    <dbReference type="NCBI Taxonomy" id="2527873"/>
    <lineage>
        <taxon>Bacteria</taxon>
        <taxon>Bacillati</taxon>
        <taxon>Bacillota</taxon>
        <taxon>Bacilli</taxon>
        <taxon>Bacillales</taxon>
        <taxon>Paenibacillaceae</taxon>
        <taxon>Paenibacillus</taxon>
    </lineage>
</organism>
<evidence type="ECO:0000313" key="3">
    <source>
        <dbReference type="Proteomes" id="UP000293142"/>
    </source>
</evidence>
<sequence length="90" mass="9585">MTTKTASVGKVGANGRDASRLVTMMTAAAWVFLGIGLLISLLNIEHFSDRNTSLMVGIGFMVGSVHIYVIRTAIHLVLSRAAAKAEETSH</sequence>
<dbReference type="RefSeq" id="WP_131017466.1">
    <property type="nucleotide sequence ID" value="NZ_SIRE01000028.1"/>
</dbReference>
<keyword evidence="1" id="KW-1133">Transmembrane helix</keyword>
<feature type="transmembrane region" description="Helical" evidence="1">
    <location>
        <begin position="54"/>
        <end position="74"/>
    </location>
</feature>
<keyword evidence="1" id="KW-0472">Membrane</keyword>
<dbReference type="Proteomes" id="UP000293142">
    <property type="component" value="Unassembled WGS sequence"/>
</dbReference>
<comment type="caution">
    <text evidence="2">The sequence shown here is derived from an EMBL/GenBank/DDBJ whole genome shotgun (WGS) entry which is preliminary data.</text>
</comment>
<keyword evidence="3" id="KW-1185">Reference proteome</keyword>
<dbReference type="AlphaFoldDB" id="A0A4Q9DID9"/>
<protein>
    <submittedName>
        <fullName evidence="2">Uncharacterized protein</fullName>
    </submittedName>
</protein>
<keyword evidence="1" id="KW-0812">Transmembrane</keyword>
<name>A0A4Q9DID9_9BACL</name>
<accession>A0A4Q9DID9</accession>
<dbReference type="OrthoDB" id="2679261at2"/>
<evidence type="ECO:0000313" key="2">
    <source>
        <dbReference type="EMBL" id="TBL71051.1"/>
    </source>
</evidence>
<feature type="transmembrane region" description="Helical" evidence="1">
    <location>
        <begin position="21"/>
        <end position="42"/>
    </location>
</feature>
<evidence type="ECO:0000256" key="1">
    <source>
        <dbReference type="SAM" id="Phobius"/>
    </source>
</evidence>